<dbReference type="Proteomes" id="UP001497482">
    <property type="component" value="Chromosome 11"/>
</dbReference>
<proteinExistence type="predicted"/>
<sequence length="106" mass="11237">MATDLSPFPPNAVFLTPAPATFSSQLHPAVGVRSTGLQKRTAPLSPTLDGRKKRGGGDTLNKTPSIHRTLACVCLPPFPPLQPPPLPLDHFVSSQQKSMTAKSLIS</sequence>
<reference evidence="2 3" key="1">
    <citation type="submission" date="2024-04" db="EMBL/GenBank/DDBJ databases">
        <authorList>
            <person name="Waldvogel A.-M."/>
            <person name="Schoenle A."/>
        </authorList>
    </citation>
    <scope>NUCLEOTIDE SEQUENCE [LARGE SCALE GENOMIC DNA]</scope>
</reference>
<keyword evidence="3" id="KW-1185">Reference proteome</keyword>
<feature type="region of interest" description="Disordered" evidence="1">
    <location>
        <begin position="32"/>
        <end position="62"/>
    </location>
</feature>
<gene>
    <name evidence="2" type="ORF">KC01_LOCUS5177</name>
</gene>
<dbReference type="EMBL" id="OZ035833">
    <property type="protein sequence ID" value="CAL1573238.1"/>
    <property type="molecule type" value="Genomic_DNA"/>
</dbReference>
<evidence type="ECO:0000256" key="1">
    <source>
        <dbReference type="SAM" id="MobiDB-lite"/>
    </source>
</evidence>
<organism evidence="2 3">
    <name type="scientific">Knipowitschia caucasica</name>
    <name type="common">Caucasian dwarf goby</name>
    <name type="synonym">Pomatoschistus caucasicus</name>
    <dbReference type="NCBI Taxonomy" id="637954"/>
    <lineage>
        <taxon>Eukaryota</taxon>
        <taxon>Metazoa</taxon>
        <taxon>Chordata</taxon>
        <taxon>Craniata</taxon>
        <taxon>Vertebrata</taxon>
        <taxon>Euteleostomi</taxon>
        <taxon>Actinopterygii</taxon>
        <taxon>Neopterygii</taxon>
        <taxon>Teleostei</taxon>
        <taxon>Neoteleostei</taxon>
        <taxon>Acanthomorphata</taxon>
        <taxon>Gobiaria</taxon>
        <taxon>Gobiiformes</taxon>
        <taxon>Gobioidei</taxon>
        <taxon>Gobiidae</taxon>
        <taxon>Gobiinae</taxon>
        <taxon>Knipowitschia</taxon>
    </lineage>
</organism>
<accession>A0AAV2J6P6</accession>
<feature type="compositionally biased region" description="Polar residues" evidence="1">
    <location>
        <begin position="92"/>
        <end position="106"/>
    </location>
</feature>
<evidence type="ECO:0000313" key="2">
    <source>
        <dbReference type="EMBL" id="CAL1573238.1"/>
    </source>
</evidence>
<feature type="region of interest" description="Disordered" evidence="1">
    <location>
        <begin position="84"/>
        <end position="106"/>
    </location>
</feature>
<dbReference type="AlphaFoldDB" id="A0AAV2J6P6"/>
<name>A0AAV2J6P6_KNICA</name>
<evidence type="ECO:0000313" key="3">
    <source>
        <dbReference type="Proteomes" id="UP001497482"/>
    </source>
</evidence>
<protein>
    <submittedName>
        <fullName evidence="2">Uncharacterized protein</fullName>
    </submittedName>
</protein>